<sequence>MKKQFTFFSLLFTVTAFTQNRKADDFSHIVPKGYVIFDKVYGDLNKDGRDDCVLIIKDTDKSKVVINSYNQLVDRNRRGIIVLFSDPKYTYTSVVRNYSCFSSENEEGGVYFPPDMSVEIQKGNLYIHYGYGRYGYWRYTFRFQKSDFELIGYDESNNYGPIIDSQISINFLTKKKLLKENTNGSPDQESGEEIFKESWLPVKTDKLLKLSDIKDFDTLEMP</sequence>
<dbReference type="EMBL" id="JAUFQU010000001">
    <property type="protein sequence ID" value="MDN3706811.1"/>
    <property type="molecule type" value="Genomic_DNA"/>
</dbReference>
<dbReference type="RefSeq" id="WP_290362864.1">
    <property type="nucleotide sequence ID" value="NZ_JAUFQU010000001.1"/>
</dbReference>
<protein>
    <recommendedName>
        <fullName evidence="3">VCBS repeat-containing protein</fullName>
    </recommendedName>
</protein>
<proteinExistence type="predicted"/>
<comment type="caution">
    <text evidence="1">The sequence shown here is derived from an EMBL/GenBank/DDBJ whole genome shotgun (WGS) entry which is preliminary data.</text>
</comment>
<evidence type="ECO:0008006" key="3">
    <source>
        <dbReference type="Google" id="ProtNLM"/>
    </source>
</evidence>
<evidence type="ECO:0000313" key="1">
    <source>
        <dbReference type="EMBL" id="MDN3706811.1"/>
    </source>
</evidence>
<keyword evidence="2" id="KW-1185">Reference proteome</keyword>
<reference evidence="2" key="1">
    <citation type="journal article" date="2019" name="Int. J. Syst. Evol. Microbiol.">
        <title>The Global Catalogue of Microorganisms (GCM) 10K type strain sequencing project: providing services to taxonomists for standard genome sequencing and annotation.</title>
        <authorList>
            <consortium name="The Broad Institute Genomics Platform"/>
            <consortium name="The Broad Institute Genome Sequencing Center for Infectious Disease"/>
            <person name="Wu L."/>
            <person name="Ma J."/>
        </authorList>
    </citation>
    <scope>NUCLEOTIDE SEQUENCE [LARGE SCALE GENOMIC DNA]</scope>
    <source>
        <strain evidence="2">CECT 7184</strain>
    </source>
</reference>
<evidence type="ECO:0000313" key="2">
    <source>
        <dbReference type="Proteomes" id="UP001242368"/>
    </source>
</evidence>
<dbReference type="Proteomes" id="UP001242368">
    <property type="component" value="Unassembled WGS sequence"/>
</dbReference>
<organism evidence="1 2">
    <name type="scientific">Paenimyroides ceti</name>
    <dbReference type="NCBI Taxonomy" id="395087"/>
    <lineage>
        <taxon>Bacteria</taxon>
        <taxon>Pseudomonadati</taxon>
        <taxon>Bacteroidota</taxon>
        <taxon>Flavobacteriia</taxon>
        <taxon>Flavobacteriales</taxon>
        <taxon>Flavobacteriaceae</taxon>
        <taxon>Paenimyroides</taxon>
    </lineage>
</organism>
<accession>A0ABT8CRR4</accession>
<gene>
    <name evidence="1" type="ORF">QW060_06655</name>
</gene>
<name>A0ABT8CRR4_9FLAO</name>